<accession>A0A7S4C8W4</accession>
<proteinExistence type="predicted"/>
<sequence>MMFRREGRKKSTMGRTLVVHHDYGLTTWFGGKKLRTVRHQSATVFTKLEDTNEPPASPFLRQQQTGTFAPAAPETPTNASTCLMPEPGTAVATVSAAPAVAAPVTSPRTPTAAPATRPEDDPNYNPNPVSLDLNINRRTIAQFKRRPPKTKLASGIIQGGPAGALRQQKTPMATPPKSGTDAPSRQPVALPKPRRLRFNDQNAPYTSLPFTPGYVKPEPNPVLHKMFQPKLSV</sequence>
<evidence type="ECO:0000313" key="2">
    <source>
        <dbReference type="EMBL" id="CAE0790351.1"/>
    </source>
</evidence>
<evidence type="ECO:0000256" key="1">
    <source>
        <dbReference type="SAM" id="MobiDB-lite"/>
    </source>
</evidence>
<feature type="compositionally biased region" description="Low complexity" evidence="1">
    <location>
        <begin position="102"/>
        <end position="116"/>
    </location>
</feature>
<dbReference type="EMBL" id="HBJA01004490">
    <property type="protein sequence ID" value="CAE0790351.1"/>
    <property type="molecule type" value="Transcribed_RNA"/>
</dbReference>
<feature type="region of interest" description="Disordered" evidence="1">
    <location>
        <begin position="102"/>
        <end position="131"/>
    </location>
</feature>
<dbReference type="AlphaFoldDB" id="A0A7S4C8W4"/>
<name>A0A7S4C8W4_9EUGL</name>
<organism evidence="2">
    <name type="scientific">Eutreptiella gymnastica</name>
    <dbReference type="NCBI Taxonomy" id="73025"/>
    <lineage>
        <taxon>Eukaryota</taxon>
        <taxon>Discoba</taxon>
        <taxon>Euglenozoa</taxon>
        <taxon>Euglenida</taxon>
        <taxon>Spirocuta</taxon>
        <taxon>Euglenophyceae</taxon>
        <taxon>Eutreptiales</taxon>
        <taxon>Eutreptiaceae</taxon>
        <taxon>Eutreptiella</taxon>
    </lineage>
</organism>
<protein>
    <submittedName>
        <fullName evidence="2">Uncharacterized protein</fullName>
    </submittedName>
</protein>
<gene>
    <name evidence="2" type="ORF">EGYM00163_LOCUS1465</name>
</gene>
<reference evidence="2" key="1">
    <citation type="submission" date="2021-01" db="EMBL/GenBank/DDBJ databases">
        <authorList>
            <person name="Corre E."/>
            <person name="Pelletier E."/>
            <person name="Niang G."/>
            <person name="Scheremetjew M."/>
            <person name="Finn R."/>
            <person name="Kale V."/>
            <person name="Holt S."/>
            <person name="Cochrane G."/>
            <person name="Meng A."/>
            <person name="Brown T."/>
            <person name="Cohen L."/>
        </authorList>
    </citation>
    <scope>NUCLEOTIDE SEQUENCE</scope>
    <source>
        <strain evidence="2">CCMP1594</strain>
    </source>
</reference>
<feature type="compositionally biased region" description="Polar residues" evidence="1">
    <location>
        <begin position="199"/>
        <end position="209"/>
    </location>
</feature>
<feature type="region of interest" description="Disordered" evidence="1">
    <location>
        <begin position="145"/>
        <end position="221"/>
    </location>
</feature>